<dbReference type="GO" id="GO:0005524">
    <property type="term" value="F:ATP binding"/>
    <property type="evidence" value="ECO:0007669"/>
    <property type="project" value="UniProtKB-KW"/>
</dbReference>
<evidence type="ECO:0000313" key="1">
    <source>
        <dbReference type="EMBL" id="RWY50316.1"/>
    </source>
</evidence>
<organism evidence="1 2">
    <name type="scientific">Mucilaginibacter gilvus</name>
    <dbReference type="NCBI Taxonomy" id="2305909"/>
    <lineage>
        <taxon>Bacteria</taxon>
        <taxon>Pseudomonadati</taxon>
        <taxon>Bacteroidota</taxon>
        <taxon>Sphingobacteriia</taxon>
        <taxon>Sphingobacteriales</taxon>
        <taxon>Sphingobacteriaceae</taxon>
        <taxon>Mucilaginibacter</taxon>
    </lineage>
</organism>
<proteinExistence type="predicted"/>
<keyword evidence="1" id="KW-0067">ATP-binding</keyword>
<dbReference type="Proteomes" id="UP000286701">
    <property type="component" value="Unassembled WGS sequence"/>
</dbReference>
<protein>
    <submittedName>
        <fullName evidence="1">ATP-binding protein</fullName>
    </submittedName>
</protein>
<dbReference type="Gene3D" id="3.30.565.10">
    <property type="entry name" value="Histidine kinase-like ATPase, C-terminal domain"/>
    <property type="match status" value="1"/>
</dbReference>
<accession>A0A3S3YU27</accession>
<dbReference type="OrthoDB" id="947656at2"/>
<name>A0A3S3YU27_9SPHI</name>
<dbReference type="EMBL" id="SBIW01000007">
    <property type="protein sequence ID" value="RWY50316.1"/>
    <property type="molecule type" value="Genomic_DNA"/>
</dbReference>
<dbReference type="RefSeq" id="WP_128535047.1">
    <property type="nucleotide sequence ID" value="NZ_SBIW01000007.1"/>
</dbReference>
<evidence type="ECO:0000313" key="2">
    <source>
        <dbReference type="Proteomes" id="UP000286701"/>
    </source>
</evidence>
<keyword evidence="1" id="KW-0547">Nucleotide-binding</keyword>
<dbReference type="AlphaFoldDB" id="A0A3S3YU27"/>
<dbReference type="InterPro" id="IPR036890">
    <property type="entry name" value="HATPase_C_sf"/>
</dbReference>
<gene>
    <name evidence="1" type="ORF">EPL05_16350</name>
</gene>
<reference evidence="1 2" key="1">
    <citation type="submission" date="2019-01" db="EMBL/GenBank/DDBJ databases">
        <title>Mucilaginibacter antarcticum sp. nov., isolated from antarctic soil.</title>
        <authorList>
            <person name="Yan Y.-Q."/>
            <person name="Du Z.-J."/>
        </authorList>
    </citation>
    <scope>NUCLEOTIDE SEQUENCE [LARGE SCALE GENOMIC DNA]</scope>
    <source>
        <strain evidence="1 2">F01003</strain>
    </source>
</reference>
<comment type="caution">
    <text evidence="1">The sequence shown here is derived from an EMBL/GenBank/DDBJ whole genome shotgun (WGS) entry which is preliminary data.</text>
</comment>
<keyword evidence="2" id="KW-1185">Reference proteome</keyword>
<dbReference type="SUPFAM" id="SSF55874">
    <property type="entry name" value="ATPase domain of HSP90 chaperone/DNA topoisomerase II/histidine kinase"/>
    <property type="match status" value="1"/>
</dbReference>
<sequence length="191" mass="21141">MAASISKQLIFNYAADELYPLVLEGVHFLQQKTAMEDGVLPKVKLVLMELLTNALKHNGGAQTEVWLQVDKGNIIIKKTDKGNPLVIHCGGINHEWPLPGNHQAGRKVCIYSGNGSNLNAAVKNNCLVQFLVEETGPEETDLLRLPEHFGLMIIARACSRFAYEFDIDTCTNTFTAVIPLTDSTINDKYDK</sequence>